<dbReference type="EMBL" id="JAAGPU010000017">
    <property type="protein sequence ID" value="NEU05235.1"/>
    <property type="molecule type" value="Genomic_DNA"/>
</dbReference>
<evidence type="ECO:0000313" key="3">
    <source>
        <dbReference type="Proteomes" id="UP000481872"/>
    </source>
</evidence>
<feature type="transmembrane region" description="Helical" evidence="1">
    <location>
        <begin position="185"/>
        <end position="208"/>
    </location>
</feature>
<feature type="transmembrane region" description="Helical" evidence="1">
    <location>
        <begin position="58"/>
        <end position="75"/>
    </location>
</feature>
<proteinExistence type="predicted"/>
<feature type="transmembrane region" description="Helical" evidence="1">
    <location>
        <begin position="7"/>
        <end position="26"/>
    </location>
</feature>
<dbReference type="AlphaFoldDB" id="A0A6M0H3E4"/>
<organism evidence="2 3">
    <name type="scientific">Clostridium senegalense</name>
    <dbReference type="NCBI Taxonomy" id="1465809"/>
    <lineage>
        <taxon>Bacteria</taxon>
        <taxon>Bacillati</taxon>
        <taxon>Bacillota</taxon>
        <taxon>Clostridia</taxon>
        <taxon>Eubacteriales</taxon>
        <taxon>Clostridiaceae</taxon>
        <taxon>Clostridium</taxon>
    </lineage>
</organism>
<dbReference type="Proteomes" id="UP000481872">
    <property type="component" value="Unassembled WGS sequence"/>
</dbReference>
<reference evidence="2 3" key="1">
    <citation type="submission" date="2020-02" db="EMBL/GenBank/DDBJ databases">
        <title>Genome assembly of a novel Clostridium senegalense strain.</title>
        <authorList>
            <person name="Gupta T.B."/>
            <person name="Jauregui R."/>
            <person name="Maclean P."/>
            <person name="Nawarathana A."/>
            <person name="Brightwell G."/>
        </authorList>
    </citation>
    <scope>NUCLEOTIDE SEQUENCE [LARGE SCALE GENOMIC DNA]</scope>
    <source>
        <strain evidence="2 3">AGRFS4</strain>
    </source>
</reference>
<keyword evidence="3" id="KW-1185">Reference proteome</keyword>
<feature type="transmembrane region" description="Helical" evidence="1">
    <location>
        <begin position="115"/>
        <end position="138"/>
    </location>
</feature>
<keyword evidence="1" id="KW-0812">Transmembrane</keyword>
<evidence type="ECO:0000313" key="2">
    <source>
        <dbReference type="EMBL" id="NEU05235.1"/>
    </source>
</evidence>
<keyword evidence="1" id="KW-0472">Membrane</keyword>
<dbReference type="Pfam" id="PF06197">
    <property type="entry name" value="DUF998"/>
    <property type="match status" value="1"/>
</dbReference>
<accession>A0A6M0H3E4</accession>
<gene>
    <name evidence="2" type="ORF">G3M99_10300</name>
</gene>
<dbReference type="InterPro" id="IPR009339">
    <property type="entry name" value="DUF998"/>
</dbReference>
<feature type="transmembrane region" description="Helical" evidence="1">
    <location>
        <begin position="150"/>
        <end position="173"/>
    </location>
</feature>
<sequence length="222" mass="24878">MKKIYPLLGVIASISYIIYVIVGGVLSDGEYSHLTNAISELPYFVPQDSFVWLEKLTIIYGLSLAFFSIIAFMNFKKYKSTICRIAFLLVLFNALSGMMMTFFPMDARDSQITVIGIGHIVLAGFCAIFSILPPLFIGIGFKNVVQFRHLTIYSMISSLIIFISGCISAVGAVNEYIYFGVFERITIGTYIIWILVISMNILFSNIATANLEKYLKNKVECT</sequence>
<feature type="transmembrane region" description="Helical" evidence="1">
    <location>
        <begin position="82"/>
        <end position="103"/>
    </location>
</feature>
<name>A0A6M0H3E4_9CLOT</name>
<dbReference type="RefSeq" id="WP_199870099.1">
    <property type="nucleotide sequence ID" value="NZ_JAAGPU010000017.1"/>
</dbReference>
<evidence type="ECO:0000256" key="1">
    <source>
        <dbReference type="SAM" id="Phobius"/>
    </source>
</evidence>
<keyword evidence="1" id="KW-1133">Transmembrane helix</keyword>
<protein>
    <submittedName>
        <fullName evidence="2">DUF998 domain-containing protein</fullName>
    </submittedName>
</protein>
<comment type="caution">
    <text evidence="2">The sequence shown here is derived from an EMBL/GenBank/DDBJ whole genome shotgun (WGS) entry which is preliminary data.</text>
</comment>